<proteinExistence type="predicted"/>
<dbReference type="RefSeq" id="WP_085052893.1">
    <property type="nucleotide sequence ID" value="NZ_LNQR01000081.1"/>
</dbReference>
<sequence length="97" mass="10459">MSDADDRKKIAFDTLKKALESEAIPKIYFNNAVFFLNPGDISILMQRDGSSVAVINMSLPVAKTVAAHLGSIIAEVEEKTGSKIMTLDDSMTALGLK</sequence>
<keyword evidence="2" id="KW-1185">Reference proteome</keyword>
<dbReference type="Proteomes" id="UP000060487">
    <property type="component" value="Unassembled WGS sequence"/>
</dbReference>
<organism evidence="1 2">
    <name type="scientific">Candidatus Magnetominusculus xianensis</name>
    <dbReference type="NCBI Taxonomy" id="1748249"/>
    <lineage>
        <taxon>Bacteria</taxon>
        <taxon>Pseudomonadati</taxon>
        <taxon>Nitrospirota</taxon>
        <taxon>Nitrospiria</taxon>
        <taxon>Nitrospirales</taxon>
        <taxon>Nitrospiraceae</taxon>
        <taxon>Candidatus Magnetominusculus</taxon>
    </lineage>
</organism>
<comment type="caution">
    <text evidence="1">The sequence shown here is derived from an EMBL/GenBank/DDBJ whole genome shotgun (WGS) entry which is preliminary data.</text>
</comment>
<reference evidence="1 2" key="1">
    <citation type="submission" date="2015-11" db="EMBL/GenBank/DDBJ databases">
        <authorList>
            <person name="Lin W."/>
        </authorList>
    </citation>
    <scope>NUCLEOTIDE SEQUENCE [LARGE SCALE GENOMIC DNA]</scope>
    <source>
        <strain evidence="1 2">HCH-1</strain>
    </source>
</reference>
<evidence type="ECO:0000313" key="1">
    <source>
        <dbReference type="EMBL" id="KWT82929.1"/>
    </source>
</evidence>
<name>A0ABR5SEF7_9BACT</name>
<gene>
    <name evidence="1" type="ORF">ASN18_2290</name>
</gene>
<dbReference type="EMBL" id="LNQR01000081">
    <property type="protein sequence ID" value="KWT82929.1"/>
    <property type="molecule type" value="Genomic_DNA"/>
</dbReference>
<accession>A0ABR5SEF7</accession>
<evidence type="ECO:0000313" key="2">
    <source>
        <dbReference type="Proteomes" id="UP000060487"/>
    </source>
</evidence>
<protein>
    <submittedName>
        <fullName evidence="1">Uncharacterized protein</fullName>
    </submittedName>
</protein>